<protein>
    <submittedName>
        <fullName evidence="1">Uncharacterized protein</fullName>
    </submittedName>
</protein>
<keyword evidence="2" id="KW-1185">Reference proteome</keyword>
<name>A0A0C2T8E5_AMAMK</name>
<gene>
    <name evidence="1" type="ORF">M378DRAFT_739399</name>
</gene>
<dbReference type="HOGENOM" id="CLU_2305351_0_0_1"/>
<evidence type="ECO:0000313" key="2">
    <source>
        <dbReference type="Proteomes" id="UP000054549"/>
    </source>
</evidence>
<sequence length="100" mass="11081">MPSVTHGRIYSQTHRLRSGASALRVPLLFTEGFGLSFTGQLHLPTGSRISSPPTRSHLLRFPKTSTVFTRGKVTLLQPHIQSTESCFTQICSCQIGVLWK</sequence>
<organism evidence="1 2">
    <name type="scientific">Amanita muscaria (strain Koide BX008)</name>
    <dbReference type="NCBI Taxonomy" id="946122"/>
    <lineage>
        <taxon>Eukaryota</taxon>
        <taxon>Fungi</taxon>
        <taxon>Dikarya</taxon>
        <taxon>Basidiomycota</taxon>
        <taxon>Agaricomycotina</taxon>
        <taxon>Agaricomycetes</taxon>
        <taxon>Agaricomycetidae</taxon>
        <taxon>Agaricales</taxon>
        <taxon>Pluteineae</taxon>
        <taxon>Amanitaceae</taxon>
        <taxon>Amanita</taxon>
    </lineage>
</organism>
<dbReference type="EMBL" id="KN818265">
    <property type="protein sequence ID" value="KIL62899.1"/>
    <property type="molecule type" value="Genomic_DNA"/>
</dbReference>
<dbReference type="AlphaFoldDB" id="A0A0C2T8E5"/>
<accession>A0A0C2T8E5</accession>
<evidence type="ECO:0000313" key="1">
    <source>
        <dbReference type="EMBL" id="KIL62899.1"/>
    </source>
</evidence>
<proteinExistence type="predicted"/>
<dbReference type="InParanoid" id="A0A0C2T8E5"/>
<reference evidence="1 2" key="1">
    <citation type="submission" date="2014-04" db="EMBL/GenBank/DDBJ databases">
        <title>Evolutionary Origins and Diversification of the Mycorrhizal Mutualists.</title>
        <authorList>
            <consortium name="DOE Joint Genome Institute"/>
            <consortium name="Mycorrhizal Genomics Consortium"/>
            <person name="Kohler A."/>
            <person name="Kuo A."/>
            <person name="Nagy L.G."/>
            <person name="Floudas D."/>
            <person name="Copeland A."/>
            <person name="Barry K.W."/>
            <person name="Cichocki N."/>
            <person name="Veneault-Fourrey C."/>
            <person name="LaButti K."/>
            <person name="Lindquist E.A."/>
            <person name="Lipzen A."/>
            <person name="Lundell T."/>
            <person name="Morin E."/>
            <person name="Murat C."/>
            <person name="Riley R."/>
            <person name="Ohm R."/>
            <person name="Sun H."/>
            <person name="Tunlid A."/>
            <person name="Henrissat B."/>
            <person name="Grigoriev I.V."/>
            <person name="Hibbett D.S."/>
            <person name="Martin F."/>
        </authorList>
    </citation>
    <scope>NUCLEOTIDE SEQUENCE [LARGE SCALE GENOMIC DNA]</scope>
    <source>
        <strain evidence="1 2">Koide BX008</strain>
    </source>
</reference>
<dbReference type="Proteomes" id="UP000054549">
    <property type="component" value="Unassembled WGS sequence"/>
</dbReference>